<protein>
    <submittedName>
        <fullName evidence="1">Uncharacterized protein</fullName>
    </submittedName>
</protein>
<gene>
    <name evidence="1" type="ORF">NC653_026353</name>
</gene>
<organism evidence="1 2">
    <name type="scientific">Populus alba x Populus x berolinensis</name>
    <dbReference type="NCBI Taxonomy" id="444605"/>
    <lineage>
        <taxon>Eukaryota</taxon>
        <taxon>Viridiplantae</taxon>
        <taxon>Streptophyta</taxon>
        <taxon>Embryophyta</taxon>
        <taxon>Tracheophyta</taxon>
        <taxon>Spermatophyta</taxon>
        <taxon>Magnoliopsida</taxon>
        <taxon>eudicotyledons</taxon>
        <taxon>Gunneridae</taxon>
        <taxon>Pentapetalae</taxon>
        <taxon>rosids</taxon>
        <taxon>fabids</taxon>
        <taxon>Malpighiales</taxon>
        <taxon>Salicaceae</taxon>
        <taxon>Saliceae</taxon>
        <taxon>Populus</taxon>
    </lineage>
</organism>
<sequence length="117" mass="13385">MEVLRAWVEAVEEVVQVERLVETEVQGDGTQLVGLKEAYFAFRVGGLISLLNQLPSPINQFRAAASSMRYSDNLNFLSRELFVFQFLYSLLLGCNARELLSEFRNILLTYLIFSPFL</sequence>
<accession>A0AAD6Q930</accession>
<dbReference type="EMBL" id="JAQIZT010000010">
    <property type="protein sequence ID" value="KAJ6983511.1"/>
    <property type="molecule type" value="Genomic_DNA"/>
</dbReference>
<keyword evidence="2" id="KW-1185">Reference proteome</keyword>
<proteinExistence type="predicted"/>
<evidence type="ECO:0000313" key="2">
    <source>
        <dbReference type="Proteomes" id="UP001164929"/>
    </source>
</evidence>
<dbReference type="Proteomes" id="UP001164929">
    <property type="component" value="Chromosome 10"/>
</dbReference>
<comment type="caution">
    <text evidence="1">The sequence shown here is derived from an EMBL/GenBank/DDBJ whole genome shotgun (WGS) entry which is preliminary data.</text>
</comment>
<reference evidence="1" key="1">
    <citation type="journal article" date="2023" name="Mol. Ecol. Resour.">
        <title>Chromosome-level genome assembly of a triploid poplar Populus alba 'Berolinensis'.</title>
        <authorList>
            <person name="Chen S."/>
            <person name="Yu Y."/>
            <person name="Wang X."/>
            <person name="Wang S."/>
            <person name="Zhang T."/>
            <person name="Zhou Y."/>
            <person name="He R."/>
            <person name="Meng N."/>
            <person name="Wang Y."/>
            <person name="Liu W."/>
            <person name="Liu Z."/>
            <person name="Liu J."/>
            <person name="Guo Q."/>
            <person name="Huang H."/>
            <person name="Sederoff R.R."/>
            <person name="Wang G."/>
            <person name="Qu G."/>
            <person name="Chen S."/>
        </authorList>
    </citation>
    <scope>NUCLEOTIDE SEQUENCE</scope>
    <source>
        <strain evidence="1">SC-2020</strain>
    </source>
</reference>
<name>A0AAD6Q930_9ROSI</name>
<dbReference type="AlphaFoldDB" id="A0AAD6Q930"/>
<evidence type="ECO:0000313" key="1">
    <source>
        <dbReference type="EMBL" id="KAJ6983511.1"/>
    </source>
</evidence>